<dbReference type="AlphaFoldDB" id="A0A2H5QNR4"/>
<accession>A0A2H5QNR4</accession>
<dbReference type="Proteomes" id="UP000236630">
    <property type="component" value="Unassembled WGS sequence"/>
</dbReference>
<evidence type="ECO:0000313" key="2">
    <source>
        <dbReference type="Proteomes" id="UP000236630"/>
    </source>
</evidence>
<dbReference type="InterPro" id="IPR052592">
    <property type="entry name" value="LRR-RLK"/>
</dbReference>
<protein>
    <submittedName>
        <fullName evidence="1">Uncharacterized protein</fullName>
    </submittedName>
</protein>
<dbReference type="SUPFAM" id="SSF52058">
    <property type="entry name" value="L domain-like"/>
    <property type="match status" value="1"/>
</dbReference>
<name>A0A2H5QNR4_CITUN</name>
<dbReference type="PANTHER" id="PTHR48054:SF13">
    <property type="entry name" value="OS08G0446200 PROTEIN"/>
    <property type="match status" value="1"/>
</dbReference>
<reference evidence="1 2" key="1">
    <citation type="journal article" date="2017" name="Front. Genet.">
        <title>Draft sequencing of the heterozygous diploid genome of Satsuma (Citrus unshiu Marc.) using a hybrid assembly approach.</title>
        <authorList>
            <person name="Shimizu T."/>
            <person name="Tanizawa Y."/>
            <person name="Mochizuki T."/>
            <person name="Nagasaki H."/>
            <person name="Yoshioka T."/>
            <person name="Toyoda A."/>
            <person name="Fujiyama A."/>
            <person name="Kaminuma E."/>
            <person name="Nakamura Y."/>
        </authorList>
    </citation>
    <scope>NUCLEOTIDE SEQUENCE [LARGE SCALE GENOMIC DNA]</scope>
    <source>
        <strain evidence="2">cv. Miyagawa wase</strain>
    </source>
</reference>
<dbReference type="PANTHER" id="PTHR48054">
    <property type="entry name" value="RECEPTOR KINASE-LIKE PROTEIN XA21"/>
    <property type="match status" value="1"/>
</dbReference>
<comment type="caution">
    <text evidence="1">The sequence shown here is derived from an EMBL/GenBank/DDBJ whole genome shotgun (WGS) entry which is preliminary data.</text>
</comment>
<dbReference type="InterPro" id="IPR032675">
    <property type="entry name" value="LRR_dom_sf"/>
</dbReference>
<proteinExistence type="predicted"/>
<evidence type="ECO:0000313" key="1">
    <source>
        <dbReference type="EMBL" id="GAY66266.1"/>
    </source>
</evidence>
<organism evidence="1 2">
    <name type="scientific">Citrus unshiu</name>
    <name type="common">Satsuma mandarin</name>
    <name type="synonym">Citrus nobilis var. unshiu</name>
    <dbReference type="NCBI Taxonomy" id="55188"/>
    <lineage>
        <taxon>Eukaryota</taxon>
        <taxon>Viridiplantae</taxon>
        <taxon>Streptophyta</taxon>
        <taxon>Embryophyta</taxon>
        <taxon>Tracheophyta</taxon>
        <taxon>Spermatophyta</taxon>
        <taxon>Magnoliopsida</taxon>
        <taxon>eudicotyledons</taxon>
        <taxon>Gunneridae</taxon>
        <taxon>Pentapetalae</taxon>
        <taxon>rosids</taxon>
        <taxon>malvids</taxon>
        <taxon>Sapindales</taxon>
        <taxon>Rutaceae</taxon>
        <taxon>Aurantioideae</taxon>
        <taxon>Citrus</taxon>
    </lineage>
</organism>
<sequence>MTWAVFLAGEIPTEMGNLQNPDYLALNSNNLTGSIPSTIFNISTITRITLAEKQFSDHL</sequence>
<dbReference type="EMBL" id="BDQV01000560">
    <property type="protein sequence ID" value="GAY66266.1"/>
    <property type="molecule type" value="Genomic_DNA"/>
</dbReference>
<dbReference type="Gene3D" id="3.80.10.10">
    <property type="entry name" value="Ribonuclease Inhibitor"/>
    <property type="match status" value="1"/>
</dbReference>
<gene>
    <name evidence="1" type="ORF">CUMW_247380</name>
</gene>
<keyword evidence="2" id="KW-1185">Reference proteome</keyword>